<sequence length="210" mass="23182">MSGLFHISFQGLPDPRAGNARRHDLLEMLTIALKASICGAESCVAFALFARDRRALFEEFLELKSGLPSHHTFSRIFRLLEPVAFARCFEQFLGHLGEDGAGVLAISLRCSFDRAAGCSALHVVTAFASGARMVAGQRSVAAGENKITAARALLQLFTLKSVLVTAACPQRHARHQKQQRNPRTTKTRRLVRGLRKSNPRSNAMAPHHWR</sequence>
<comment type="caution">
    <text evidence="3">The sequence shown here is derived from an EMBL/GenBank/DDBJ whole genome shotgun (WGS) entry which is preliminary data.</text>
</comment>
<evidence type="ECO:0000313" key="3">
    <source>
        <dbReference type="EMBL" id="TWB43448.1"/>
    </source>
</evidence>
<evidence type="ECO:0000313" key="4">
    <source>
        <dbReference type="Proteomes" id="UP000315751"/>
    </source>
</evidence>
<dbReference type="PANTHER" id="PTHR30298">
    <property type="entry name" value="H REPEAT-ASSOCIATED PREDICTED TRANSPOSASE"/>
    <property type="match status" value="1"/>
</dbReference>
<accession>A0A560HAU1</accession>
<feature type="region of interest" description="Disordered" evidence="1">
    <location>
        <begin position="170"/>
        <end position="210"/>
    </location>
</feature>
<dbReference type="EMBL" id="VITR01000005">
    <property type="protein sequence ID" value="TWB43448.1"/>
    <property type="molecule type" value="Genomic_DNA"/>
</dbReference>
<feature type="compositionally biased region" description="Basic residues" evidence="1">
    <location>
        <begin position="171"/>
        <end position="198"/>
    </location>
</feature>
<protein>
    <submittedName>
        <fullName evidence="3">DDE family transposase</fullName>
    </submittedName>
</protein>
<dbReference type="NCBIfam" id="NF033564">
    <property type="entry name" value="transpos_ISAs1"/>
    <property type="match status" value="1"/>
</dbReference>
<name>A0A560HAU1_9PROT</name>
<organism evidence="3 4">
    <name type="scientific">Nitrospirillum amazonense</name>
    <dbReference type="NCBI Taxonomy" id="28077"/>
    <lineage>
        <taxon>Bacteria</taxon>
        <taxon>Pseudomonadati</taxon>
        <taxon>Pseudomonadota</taxon>
        <taxon>Alphaproteobacteria</taxon>
        <taxon>Rhodospirillales</taxon>
        <taxon>Azospirillaceae</taxon>
        <taxon>Nitrospirillum</taxon>
    </lineage>
</organism>
<dbReference type="Pfam" id="PF13808">
    <property type="entry name" value="DDE_Tnp_1_assoc"/>
    <property type="match status" value="1"/>
</dbReference>
<dbReference type="InterPro" id="IPR032806">
    <property type="entry name" value="YbfD_N"/>
</dbReference>
<dbReference type="Proteomes" id="UP000315751">
    <property type="component" value="Unassembled WGS sequence"/>
</dbReference>
<dbReference type="AlphaFoldDB" id="A0A560HAU1"/>
<feature type="domain" description="H repeat-associated protein N-terminal" evidence="2">
    <location>
        <begin position="9"/>
        <end position="92"/>
    </location>
</feature>
<gene>
    <name evidence="3" type="ORF">FBZ90_105261</name>
</gene>
<proteinExistence type="predicted"/>
<keyword evidence="4" id="KW-1185">Reference proteome</keyword>
<dbReference type="InterPro" id="IPR047647">
    <property type="entry name" value="ISAs1_transpos"/>
</dbReference>
<evidence type="ECO:0000256" key="1">
    <source>
        <dbReference type="SAM" id="MobiDB-lite"/>
    </source>
</evidence>
<reference evidence="3 4" key="1">
    <citation type="submission" date="2019-06" db="EMBL/GenBank/DDBJ databases">
        <title>Genomic Encyclopedia of Type Strains, Phase IV (KMG-V): Genome sequencing to study the core and pangenomes of soil and plant-associated prokaryotes.</title>
        <authorList>
            <person name="Whitman W."/>
        </authorList>
    </citation>
    <scope>NUCLEOTIDE SEQUENCE [LARGE SCALE GENOMIC DNA]</scope>
    <source>
        <strain evidence="3 4">BR 11622</strain>
    </source>
</reference>
<evidence type="ECO:0000259" key="2">
    <source>
        <dbReference type="Pfam" id="PF13808"/>
    </source>
</evidence>
<dbReference type="PANTHER" id="PTHR30298:SF0">
    <property type="entry name" value="PROTEIN YBFL-RELATED"/>
    <property type="match status" value="1"/>
</dbReference>
<dbReference type="InterPro" id="IPR051698">
    <property type="entry name" value="Transposase_11-like"/>
</dbReference>